<dbReference type="CDD" id="cd16412">
    <property type="entry name" value="dndB"/>
    <property type="match status" value="1"/>
</dbReference>
<comment type="caution">
    <text evidence="1">The sequence shown here is derived from an EMBL/GenBank/DDBJ whole genome shotgun (WGS) entry which is preliminary data.</text>
</comment>
<evidence type="ECO:0000313" key="2">
    <source>
        <dbReference type="Proteomes" id="UP000005306"/>
    </source>
</evidence>
<dbReference type="NCBIfam" id="TIGR03233">
    <property type="entry name" value="DNA_S_dndB"/>
    <property type="match status" value="1"/>
</dbReference>
<evidence type="ECO:0000313" key="1">
    <source>
        <dbReference type="EMBL" id="EAS84156.1"/>
    </source>
</evidence>
<proteinExistence type="predicted"/>
<accession>Q1UZN5</accession>
<dbReference type="HOGENOM" id="CLU_036711_1_0_5"/>
<dbReference type="NCBIfam" id="TIGR03187">
    <property type="entry name" value="DGQHR"/>
    <property type="match status" value="1"/>
</dbReference>
<dbReference type="InterPro" id="IPR017601">
    <property type="entry name" value="DGQHR-contain_dom"/>
</dbReference>
<protein>
    <recommendedName>
        <fullName evidence="3">DNA sulfur modification protein DndB</fullName>
    </recommendedName>
</protein>
<dbReference type="AlphaFoldDB" id="Q1UZN5"/>
<sequence length="361" mass="41020">MSLNVHKFAAIKGRQSGDDYFTVVCEMSIIPRLFLFNEATIPTELRAQRHINKTRIPEMARYMVDNPKNYIFSALTASIDGNISFKPLKLNGKDSEIGELEIAGDAKLMINDGQHRRAAIEKALTENPDLANDTISVVFFKDKGLKKSQQMFSDLNRHAIRPATSIARLYDHRDPIAEVIRRVVYETEVFKGVVEMERSNIAERSSKLFPFSGIYSASKYLINLEDKKKIEQIVTLVSSFWDNVGQQFDQWRGVRIGNISATEVRRDYIHTHVVMLQALGIAGKDLIKANPTNWKAKLKNLKKIDWLKSNPIWDRRVLNNGRVVKNSNSIVLASNVIKKAFGVTLNVNEKALESKFKKNGK</sequence>
<dbReference type="EMBL" id="AAPV01000002">
    <property type="protein sequence ID" value="EAS84156.1"/>
    <property type="molecule type" value="Genomic_DNA"/>
</dbReference>
<dbReference type="Pfam" id="PF14072">
    <property type="entry name" value="DndB"/>
    <property type="match status" value="1"/>
</dbReference>
<dbReference type="InterPro" id="IPR017642">
    <property type="entry name" value="DNA_S_mod_DndB"/>
</dbReference>
<dbReference type="RefSeq" id="WP_006996743.1">
    <property type="nucleotide sequence ID" value="NZ_CH724130.1"/>
</dbReference>
<evidence type="ECO:0008006" key="3">
    <source>
        <dbReference type="Google" id="ProtNLM"/>
    </source>
</evidence>
<dbReference type="Proteomes" id="UP000005306">
    <property type="component" value="Unassembled WGS sequence"/>
</dbReference>
<name>Q1UZN5_PELU1</name>
<reference evidence="1 2" key="1">
    <citation type="submission" date="2006-04" db="EMBL/GenBank/DDBJ databases">
        <authorList>
            <person name="Giovannoni S.J."/>
            <person name="Cho J.-C."/>
            <person name="Ferriera S."/>
            <person name="Johnson J."/>
            <person name="Kravitz S."/>
            <person name="Halpern A."/>
            <person name="Remington K."/>
            <person name="Beeson K."/>
            <person name="Tran B."/>
            <person name="Rogers Y.-H."/>
            <person name="Friedman R."/>
            <person name="Venter J.C."/>
        </authorList>
    </citation>
    <scope>NUCLEOTIDE SEQUENCE [LARGE SCALE GENOMIC DNA]</scope>
    <source>
        <strain evidence="1 2">HTCC1002</strain>
    </source>
</reference>
<organism evidence="1 2">
    <name type="scientific">Pelagibacter ubique (strain HTCC1002)</name>
    <dbReference type="NCBI Taxonomy" id="314261"/>
    <lineage>
        <taxon>Bacteria</taxon>
        <taxon>Pseudomonadati</taxon>
        <taxon>Pseudomonadota</taxon>
        <taxon>Alphaproteobacteria</taxon>
        <taxon>Candidatus Pelagibacterales</taxon>
        <taxon>Candidatus Pelagibacteraceae</taxon>
        <taxon>Candidatus Pelagibacter</taxon>
    </lineage>
</organism>
<gene>
    <name evidence="1" type="ORF">PU1002_00500</name>
</gene>